<keyword evidence="6" id="KW-0496">Mitochondrion</keyword>
<dbReference type="SUPFAM" id="SSF53474">
    <property type="entry name" value="alpha/beta-Hydrolases"/>
    <property type="match status" value="1"/>
</dbReference>
<keyword evidence="11" id="KW-1185">Reference proteome</keyword>
<protein>
    <recommendedName>
        <fullName evidence="9">DUF676 domain-containing protein</fullName>
    </recommendedName>
</protein>
<accession>A0AAV9GG88</accession>
<dbReference type="GO" id="GO:0005783">
    <property type="term" value="C:endoplasmic reticulum"/>
    <property type="evidence" value="ECO:0007669"/>
    <property type="project" value="UniProtKB-SubCell"/>
</dbReference>
<keyword evidence="5" id="KW-0256">Endoplasmic reticulum</keyword>
<keyword evidence="7" id="KW-0472">Membrane</keyword>
<feature type="region of interest" description="Disordered" evidence="8">
    <location>
        <begin position="554"/>
        <end position="576"/>
    </location>
</feature>
<evidence type="ECO:0000256" key="6">
    <source>
        <dbReference type="ARBA" id="ARBA00023128"/>
    </source>
</evidence>
<dbReference type="PANTHER" id="PTHR48182">
    <property type="entry name" value="PROTEIN SERAC1"/>
    <property type="match status" value="1"/>
</dbReference>
<dbReference type="Proteomes" id="UP001321760">
    <property type="component" value="Unassembled WGS sequence"/>
</dbReference>
<dbReference type="EMBL" id="MU865955">
    <property type="protein sequence ID" value="KAK4446671.1"/>
    <property type="molecule type" value="Genomic_DNA"/>
</dbReference>
<evidence type="ECO:0000256" key="4">
    <source>
        <dbReference type="ARBA" id="ARBA00007920"/>
    </source>
</evidence>
<reference evidence="10" key="2">
    <citation type="submission" date="2023-05" db="EMBL/GenBank/DDBJ databases">
        <authorList>
            <consortium name="Lawrence Berkeley National Laboratory"/>
            <person name="Steindorff A."/>
            <person name="Hensen N."/>
            <person name="Bonometti L."/>
            <person name="Westerberg I."/>
            <person name="Brannstrom I.O."/>
            <person name="Guillou S."/>
            <person name="Cros-Aarteil S."/>
            <person name="Calhoun S."/>
            <person name="Haridas S."/>
            <person name="Kuo A."/>
            <person name="Mondo S."/>
            <person name="Pangilinan J."/>
            <person name="Riley R."/>
            <person name="Labutti K."/>
            <person name="Andreopoulos B."/>
            <person name="Lipzen A."/>
            <person name="Chen C."/>
            <person name="Yanf M."/>
            <person name="Daum C."/>
            <person name="Ng V."/>
            <person name="Clum A."/>
            <person name="Ohm R."/>
            <person name="Martin F."/>
            <person name="Silar P."/>
            <person name="Natvig D."/>
            <person name="Lalanne C."/>
            <person name="Gautier V."/>
            <person name="Ament-Velasquez S.L."/>
            <person name="Kruys A."/>
            <person name="Hutchinson M.I."/>
            <person name="Powell A.J."/>
            <person name="Barry K."/>
            <person name="Miller A.N."/>
            <person name="Grigoriev I.V."/>
            <person name="Debuchy R."/>
            <person name="Gladieux P."/>
            <person name="Thoren M.H."/>
            <person name="Johannesson H."/>
        </authorList>
    </citation>
    <scope>NUCLEOTIDE SEQUENCE</scope>
    <source>
        <strain evidence="10">PSN243</strain>
    </source>
</reference>
<evidence type="ECO:0000256" key="2">
    <source>
        <dbReference type="ARBA" id="ARBA00004240"/>
    </source>
</evidence>
<gene>
    <name evidence="10" type="ORF">QBC34DRAFT_147485</name>
</gene>
<organism evidence="10 11">
    <name type="scientific">Podospora aff. communis PSN243</name>
    <dbReference type="NCBI Taxonomy" id="3040156"/>
    <lineage>
        <taxon>Eukaryota</taxon>
        <taxon>Fungi</taxon>
        <taxon>Dikarya</taxon>
        <taxon>Ascomycota</taxon>
        <taxon>Pezizomycotina</taxon>
        <taxon>Sordariomycetes</taxon>
        <taxon>Sordariomycetidae</taxon>
        <taxon>Sordariales</taxon>
        <taxon>Podosporaceae</taxon>
        <taxon>Podospora</taxon>
    </lineage>
</organism>
<feature type="domain" description="DUF676" evidence="9">
    <location>
        <begin position="215"/>
        <end position="281"/>
    </location>
</feature>
<feature type="compositionally biased region" description="Basic and acidic residues" evidence="8">
    <location>
        <begin position="23"/>
        <end position="33"/>
    </location>
</feature>
<dbReference type="Gene3D" id="3.40.50.1820">
    <property type="entry name" value="alpha/beta hydrolase"/>
    <property type="match status" value="1"/>
</dbReference>
<proteinExistence type="inferred from homology"/>
<evidence type="ECO:0000313" key="11">
    <source>
        <dbReference type="Proteomes" id="UP001321760"/>
    </source>
</evidence>
<dbReference type="GO" id="GO:0005739">
    <property type="term" value="C:mitochondrion"/>
    <property type="evidence" value="ECO:0007669"/>
    <property type="project" value="UniProtKB-SubCell"/>
</dbReference>
<comment type="subcellular location">
    <subcellularLocation>
        <location evidence="2">Endoplasmic reticulum</location>
    </subcellularLocation>
    <subcellularLocation>
        <location evidence="3">Membrane</location>
    </subcellularLocation>
    <subcellularLocation>
        <location evidence="1">Mitochondrion</location>
    </subcellularLocation>
</comment>
<dbReference type="PANTHER" id="PTHR48182:SF2">
    <property type="entry name" value="PROTEIN SERAC1"/>
    <property type="match status" value="1"/>
</dbReference>
<feature type="region of interest" description="Disordered" evidence="8">
    <location>
        <begin position="15"/>
        <end position="42"/>
    </location>
</feature>
<dbReference type="InterPro" id="IPR052374">
    <property type="entry name" value="SERAC1"/>
</dbReference>
<dbReference type="InterPro" id="IPR007751">
    <property type="entry name" value="DUF676_lipase-like"/>
</dbReference>
<dbReference type="AlphaFoldDB" id="A0AAV9GG88"/>
<evidence type="ECO:0000259" key="9">
    <source>
        <dbReference type="Pfam" id="PF05057"/>
    </source>
</evidence>
<feature type="region of interest" description="Disordered" evidence="8">
    <location>
        <begin position="478"/>
        <end position="531"/>
    </location>
</feature>
<dbReference type="InterPro" id="IPR029058">
    <property type="entry name" value="AB_hydrolase_fold"/>
</dbReference>
<evidence type="ECO:0000256" key="1">
    <source>
        <dbReference type="ARBA" id="ARBA00004173"/>
    </source>
</evidence>
<evidence type="ECO:0000256" key="8">
    <source>
        <dbReference type="SAM" id="MobiDB-lite"/>
    </source>
</evidence>
<evidence type="ECO:0000256" key="7">
    <source>
        <dbReference type="ARBA" id="ARBA00023136"/>
    </source>
</evidence>
<evidence type="ECO:0000256" key="5">
    <source>
        <dbReference type="ARBA" id="ARBA00022824"/>
    </source>
</evidence>
<dbReference type="GO" id="GO:0016020">
    <property type="term" value="C:membrane"/>
    <property type="evidence" value="ECO:0007669"/>
    <property type="project" value="UniProtKB-SubCell"/>
</dbReference>
<evidence type="ECO:0000313" key="10">
    <source>
        <dbReference type="EMBL" id="KAK4446671.1"/>
    </source>
</evidence>
<comment type="caution">
    <text evidence="10">The sequence shown here is derived from an EMBL/GenBank/DDBJ whole genome shotgun (WGS) entry which is preliminary data.</text>
</comment>
<evidence type="ECO:0000256" key="3">
    <source>
        <dbReference type="ARBA" id="ARBA00004370"/>
    </source>
</evidence>
<reference evidence="10" key="1">
    <citation type="journal article" date="2023" name="Mol. Phylogenet. Evol.">
        <title>Genome-scale phylogeny and comparative genomics of the fungal order Sordariales.</title>
        <authorList>
            <person name="Hensen N."/>
            <person name="Bonometti L."/>
            <person name="Westerberg I."/>
            <person name="Brannstrom I.O."/>
            <person name="Guillou S."/>
            <person name="Cros-Aarteil S."/>
            <person name="Calhoun S."/>
            <person name="Haridas S."/>
            <person name="Kuo A."/>
            <person name="Mondo S."/>
            <person name="Pangilinan J."/>
            <person name="Riley R."/>
            <person name="LaButti K."/>
            <person name="Andreopoulos B."/>
            <person name="Lipzen A."/>
            <person name="Chen C."/>
            <person name="Yan M."/>
            <person name="Daum C."/>
            <person name="Ng V."/>
            <person name="Clum A."/>
            <person name="Steindorff A."/>
            <person name="Ohm R.A."/>
            <person name="Martin F."/>
            <person name="Silar P."/>
            <person name="Natvig D.O."/>
            <person name="Lalanne C."/>
            <person name="Gautier V."/>
            <person name="Ament-Velasquez S.L."/>
            <person name="Kruys A."/>
            <person name="Hutchinson M.I."/>
            <person name="Powell A.J."/>
            <person name="Barry K."/>
            <person name="Miller A.N."/>
            <person name="Grigoriev I.V."/>
            <person name="Debuchy R."/>
            <person name="Gladieux P."/>
            <person name="Hiltunen Thoren M."/>
            <person name="Johannesson H."/>
        </authorList>
    </citation>
    <scope>NUCLEOTIDE SEQUENCE</scope>
    <source>
        <strain evidence="10">PSN243</strain>
    </source>
</reference>
<comment type="similarity">
    <text evidence="4">Belongs to the putative lipase ROG1 family.</text>
</comment>
<dbReference type="Pfam" id="PF05057">
    <property type="entry name" value="DUF676"/>
    <property type="match status" value="1"/>
</dbReference>
<sequence length="1008" mass="111778">MQRLLPSWWAPGAAIQDGPHSSAKLDPDVPETSKHKKSSSPRVFRAQGIPLSWQADQLHSFLAQHESLQAPEDSPRPRIHSLADDIYRRSRVATVTFHSVPAELEGNSNWSTSLPPPGAIYPVPSPAPRLCIRLDDKFDGITTLFSPPPEYHKVDIIAISGLGGHAFGSFKERGGKHMWLRDSLPYDLVVDEDRKSSARIMTYGYDSVIPGNGSIQDIEDLATSIHSSLLGLVTQKTSVKPIIFIAHSLGGLIVKQALISLSKSEGEDDQRLLRAVYGVVFFGVPHDGMDNASLIPMVENGHNRYLVESIGSVNSYILSTQRREFHKALRPKGESEVLCFYETQKSPTAQQGKDGKWAMSGDPTLLVTKTSATSCCRHWENGPEHICALGRTHSEMVKFGAHDPEYEKVHPRLRGLVQRAIARGLRDEQAPLPSIKDTTAPTLPTNLSELEVKLERLQRTVSERFSDIEQAVERMSETQSEMASKMSKDKRTNVIPEPTDLPSEKKGTKTTSRPKFTLGGTSSGGTDESYYVPRLTGKAQGALEKGKMSIRLFEKGDASQNSPAVPESEKKPETLASPATFIPSTVYSCDAISGIDDAMFDDAGGTSTCLFCGRSWIQEGVDFAFLLGQHLAQNHRFGDCNLNVSYLEWNDLEAHLISFHGWIKPADVWEREATRVRFMTRSRLLNGNLLRLDDSWAQPAWRPDHEEVPSSHLLGLHALNMILAEAKLSVPITSKLTSLEVAHQLCRSLAILDKLFNNSNTQHVDMTDSDLSRIVYRAACAEQDLTISGFEGFRYAQYYSPDQSDVEQVLWLYGIGPWLRNPTHSWVFSISKSEEKQTLLACDDCATRRTYRSYREAIIHLFTNHSKGSDFHQAIPELLKVGSTILIKRRVGLGPTVDVSVTGRLEQGDIVKLAASQVGKSASGNGEITRWLWGMFLDSPAFRRLLRSGRTFQGGGLTRSSRQWAISILKCWDDTLPLLAPVQSSLPDDSTLAADFGSKLSDWQAEQV</sequence>
<name>A0AAV9GG88_9PEZI</name>